<dbReference type="EMBL" id="BNDX01000018">
    <property type="protein sequence ID" value="GHI34954.1"/>
    <property type="molecule type" value="Genomic_DNA"/>
</dbReference>
<gene>
    <name evidence="2" type="ORF">Sdagh_66840</name>
</gene>
<protein>
    <submittedName>
        <fullName evidence="2">Uncharacterized protein</fullName>
    </submittedName>
</protein>
<proteinExistence type="predicted"/>
<feature type="compositionally biased region" description="Basic residues" evidence="1">
    <location>
        <begin position="102"/>
        <end position="113"/>
    </location>
</feature>
<feature type="region of interest" description="Disordered" evidence="1">
    <location>
        <begin position="90"/>
        <end position="113"/>
    </location>
</feature>
<evidence type="ECO:0000256" key="1">
    <source>
        <dbReference type="SAM" id="MobiDB-lite"/>
    </source>
</evidence>
<name>A0ABQ3QCI4_9ACTN</name>
<dbReference type="RefSeq" id="WP_264201204.1">
    <property type="nucleotide sequence ID" value="NZ_BMTC01000026.1"/>
</dbReference>
<dbReference type="Proteomes" id="UP001052655">
    <property type="component" value="Unassembled WGS sequence"/>
</dbReference>
<sequence>MLHQGEGGPRDPSPPLAVCFLARAVRFLSGEAGVRQSLGIGTGPPTADNTHEVVQRVAPEGRVVYADNDSLVLARAQALPTSGPEGACACLDAGQGPGARPGRGRRTSTARSP</sequence>
<reference evidence="2" key="1">
    <citation type="submission" date="2024-05" db="EMBL/GenBank/DDBJ databases">
        <title>Whole genome shotgun sequence of Streptomyces daghestanicus NBRC 12762.</title>
        <authorList>
            <person name="Komaki H."/>
            <person name="Tamura T."/>
        </authorList>
    </citation>
    <scope>NUCLEOTIDE SEQUENCE</scope>
    <source>
        <strain evidence="2">NBRC 12762</strain>
    </source>
</reference>
<dbReference type="Gene3D" id="3.40.50.150">
    <property type="entry name" value="Vaccinia Virus protein VP39"/>
    <property type="match status" value="1"/>
</dbReference>
<dbReference type="InterPro" id="IPR006764">
    <property type="entry name" value="SAM_dep_MeTrfase_SAV2177_type"/>
</dbReference>
<dbReference type="InterPro" id="IPR029063">
    <property type="entry name" value="SAM-dependent_MTases_sf"/>
</dbReference>
<organism evidence="2 3">
    <name type="scientific">Streptomyces daghestanicus</name>
    <dbReference type="NCBI Taxonomy" id="66885"/>
    <lineage>
        <taxon>Bacteria</taxon>
        <taxon>Bacillati</taxon>
        <taxon>Actinomycetota</taxon>
        <taxon>Actinomycetes</taxon>
        <taxon>Kitasatosporales</taxon>
        <taxon>Streptomycetaceae</taxon>
        <taxon>Streptomyces</taxon>
    </lineage>
</organism>
<evidence type="ECO:0000313" key="3">
    <source>
        <dbReference type="Proteomes" id="UP001052655"/>
    </source>
</evidence>
<accession>A0ABQ3QCI4</accession>
<evidence type="ECO:0000313" key="2">
    <source>
        <dbReference type="EMBL" id="GHI34954.1"/>
    </source>
</evidence>
<comment type="caution">
    <text evidence="2">The sequence shown here is derived from an EMBL/GenBank/DDBJ whole genome shotgun (WGS) entry which is preliminary data.</text>
</comment>
<dbReference type="Pfam" id="PF04672">
    <property type="entry name" value="Methyltransf_19"/>
    <property type="match status" value="1"/>
</dbReference>
<keyword evidence="3" id="KW-1185">Reference proteome</keyword>